<proteinExistence type="inferred from homology"/>
<evidence type="ECO:0000256" key="5">
    <source>
        <dbReference type="ARBA" id="ARBA00022824"/>
    </source>
</evidence>
<dbReference type="InterPro" id="IPR039042">
    <property type="entry name" value="Alg13-like"/>
</dbReference>
<evidence type="ECO:0000256" key="4">
    <source>
        <dbReference type="ARBA" id="ARBA00022679"/>
    </source>
</evidence>
<protein>
    <submittedName>
        <fullName evidence="7">Multidrug MFS transporter</fullName>
    </submittedName>
</protein>
<reference evidence="7 8" key="1">
    <citation type="submission" date="2014-09" db="EMBL/GenBank/DDBJ databases">
        <title>Butyrate-producing bacteria isolated from human gut.</title>
        <authorList>
            <person name="Zhang Q."/>
            <person name="Zhao L."/>
        </authorList>
    </citation>
    <scope>NUCLEOTIDE SEQUENCE [LARGE SCALE GENOMIC DNA]</scope>
    <source>
        <strain evidence="7 8">21</strain>
    </source>
</reference>
<evidence type="ECO:0000256" key="3">
    <source>
        <dbReference type="ARBA" id="ARBA00022676"/>
    </source>
</evidence>
<evidence type="ECO:0000313" key="7">
    <source>
        <dbReference type="EMBL" id="PWE87598.1"/>
    </source>
</evidence>
<evidence type="ECO:0000259" key="6">
    <source>
        <dbReference type="Pfam" id="PF04101"/>
    </source>
</evidence>
<dbReference type="EMBL" id="JRFU01000028">
    <property type="protein sequence ID" value="PWE87598.1"/>
    <property type="molecule type" value="Genomic_DNA"/>
</dbReference>
<comment type="similarity">
    <text evidence="2">Belongs to the glycosyltransferase 28 family.</text>
</comment>
<evidence type="ECO:0000256" key="2">
    <source>
        <dbReference type="ARBA" id="ARBA00006962"/>
    </source>
</evidence>
<keyword evidence="5" id="KW-0256">Endoplasmic reticulum</keyword>
<dbReference type="Proteomes" id="UP000245288">
    <property type="component" value="Unassembled WGS sequence"/>
</dbReference>
<keyword evidence="8" id="KW-1185">Reference proteome</keyword>
<dbReference type="PANTHER" id="PTHR12867">
    <property type="entry name" value="GLYCOSYL TRANSFERASE-RELATED"/>
    <property type="match status" value="1"/>
</dbReference>
<comment type="subcellular location">
    <subcellularLocation>
        <location evidence="1">Endoplasmic reticulum</location>
    </subcellularLocation>
</comment>
<evidence type="ECO:0000256" key="1">
    <source>
        <dbReference type="ARBA" id="ARBA00004240"/>
    </source>
</evidence>
<dbReference type="GO" id="GO:0016758">
    <property type="term" value="F:hexosyltransferase activity"/>
    <property type="evidence" value="ECO:0007669"/>
    <property type="project" value="InterPro"/>
</dbReference>
<dbReference type="PANTHER" id="PTHR12867:SF6">
    <property type="entry name" value="N-ACETYLGLUCOSAMINYLDIPHOSPHODOLICHOL N-ACETYLGLUCOSAMINYLTRANSFERASE"/>
    <property type="match status" value="1"/>
</dbReference>
<dbReference type="OrthoDB" id="9814973at2"/>
<feature type="domain" description="Glycosyl transferase family 28 C-terminal" evidence="6">
    <location>
        <begin position="1"/>
        <end position="115"/>
    </location>
</feature>
<evidence type="ECO:0000313" key="8">
    <source>
        <dbReference type="Proteomes" id="UP000245288"/>
    </source>
</evidence>
<dbReference type="GO" id="GO:0006488">
    <property type="term" value="P:dolichol-linked oligosaccharide biosynthetic process"/>
    <property type="evidence" value="ECO:0007669"/>
    <property type="project" value="InterPro"/>
</dbReference>
<organism evidence="7 8">
    <name type="scientific">Eubacterium ramulus</name>
    <dbReference type="NCBI Taxonomy" id="39490"/>
    <lineage>
        <taxon>Bacteria</taxon>
        <taxon>Bacillati</taxon>
        <taxon>Bacillota</taxon>
        <taxon>Clostridia</taxon>
        <taxon>Eubacteriales</taxon>
        <taxon>Eubacteriaceae</taxon>
        <taxon>Eubacterium</taxon>
    </lineage>
</organism>
<dbReference type="Gene3D" id="3.40.50.2000">
    <property type="entry name" value="Glycogen Phosphorylase B"/>
    <property type="match status" value="1"/>
</dbReference>
<dbReference type="AlphaFoldDB" id="A0A2V1JYG6"/>
<keyword evidence="4" id="KW-0808">Transferase</keyword>
<sequence length="165" mass="18969">MIFVTVGTHEQPFDRLVKAIDELKRDQLITDDIFIQTGYSTYSPKYCEWSKFVPYADMEKKMAEARIVITHGGPASFIMPLQMGKTPVVVPRQAEYGEHVNNHQVEFVENVSKRMGTIIPVYDIADLRNAVCNYDTIISTMTQGAKSHNEEFNREFEKIVDNLFQ</sequence>
<gene>
    <name evidence="7" type="ORF">LG34_02920</name>
</gene>
<accession>A0A2V1JYG6</accession>
<name>A0A2V1JYG6_EUBRA</name>
<keyword evidence="3" id="KW-0328">Glycosyltransferase</keyword>
<dbReference type="Pfam" id="PF04101">
    <property type="entry name" value="Glyco_tran_28_C"/>
    <property type="match status" value="1"/>
</dbReference>
<dbReference type="InterPro" id="IPR007235">
    <property type="entry name" value="Glyco_trans_28_C"/>
</dbReference>
<comment type="caution">
    <text evidence="7">The sequence shown here is derived from an EMBL/GenBank/DDBJ whole genome shotgun (WGS) entry which is preliminary data.</text>
</comment>
<dbReference type="RefSeq" id="WP_109214778.1">
    <property type="nucleotide sequence ID" value="NZ_JRFU01000028.1"/>
</dbReference>